<name>A0A147EW71_MICTE</name>
<dbReference type="EMBL" id="LDRT01000067">
    <property type="protein sequence ID" value="KTR93988.1"/>
    <property type="molecule type" value="Genomic_DNA"/>
</dbReference>
<dbReference type="RefSeq" id="WP_058624003.1">
    <property type="nucleotide sequence ID" value="NZ_LDRT01000067.1"/>
</dbReference>
<evidence type="ECO:0000313" key="3">
    <source>
        <dbReference type="Proteomes" id="UP000075025"/>
    </source>
</evidence>
<comment type="caution">
    <text evidence="2">The sequence shown here is derived from an EMBL/GenBank/DDBJ whole genome shotgun (WGS) entry which is preliminary data.</text>
</comment>
<evidence type="ECO:0008006" key="4">
    <source>
        <dbReference type="Google" id="ProtNLM"/>
    </source>
</evidence>
<dbReference type="OrthoDB" id="5123581at2"/>
<reference evidence="2 3" key="1">
    <citation type="journal article" date="2016" name="Front. Microbiol.">
        <title>Genomic Resource of Rice Seed Associated Bacteria.</title>
        <authorList>
            <person name="Midha S."/>
            <person name="Bansal K."/>
            <person name="Sharma S."/>
            <person name="Kumar N."/>
            <person name="Patil P.P."/>
            <person name="Chaudhry V."/>
            <person name="Patil P.B."/>
        </authorList>
    </citation>
    <scope>NUCLEOTIDE SEQUENCE [LARGE SCALE GENOMIC DNA]</scope>
    <source>
        <strain evidence="2 3">NS220</strain>
    </source>
</reference>
<dbReference type="Proteomes" id="UP000075025">
    <property type="component" value="Unassembled WGS sequence"/>
</dbReference>
<feature type="compositionally biased region" description="Basic and acidic residues" evidence="1">
    <location>
        <begin position="13"/>
        <end position="22"/>
    </location>
</feature>
<evidence type="ECO:0000256" key="1">
    <source>
        <dbReference type="SAM" id="MobiDB-lite"/>
    </source>
</evidence>
<organism evidence="2 3">
    <name type="scientific">Microbacterium testaceum</name>
    <name type="common">Aureobacterium testaceum</name>
    <name type="synonym">Brevibacterium testaceum</name>
    <dbReference type="NCBI Taxonomy" id="2033"/>
    <lineage>
        <taxon>Bacteria</taxon>
        <taxon>Bacillati</taxon>
        <taxon>Actinomycetota</taxon>
        <taxon>Actinomycetes</taxon>
        <taxon>Micrococcales</taxon>
        <taxon>Microbacteriaceae</taxon>
        <taxon>Microbacterium</taxon>
    </lineage>
</organism>
<dbReference type="PATRIC" id="fig|2033.6.peg.3245"/>
<evidence type="ECO:0000313" key="2">
    <source>
        <dbReference type="EMBL" id="KTR93988.1"/>
    </source>
</evidence>
<sequence length="121" mass="13148">MAEKKTPQTNEELAYRLAEDPAHPLPAPVDVRTGESAAAYGREFLLREFGDEQAIQAAMRKPGRPRKATVKVAARKGASPTVRARVTDADFDTLALIEAKTGKTESELVREGVALVIARYA</sequence>
<proteinExistence type="predicted"/>
<accession>A0A147EW71</accession>
<dbReference type="AlphaFoldDB" id="A0A147EW71"/>
<protein>
    <recommendedName>
        <fullName evidence="4">Ribbon-helix-helix protein CopG domain-containing protein</fullName>
    </recommendedName>
</protein>
<gene>
    <name evidence="2" type="ORF">NS220_10530</name>
</gene>
<feature type="region of interest" description="Disordered" evidence="1">
    <location>
        <begin position="1"/>
        <end position="30"/>
    </location>
</feature>